<dbReference type="InterPro" id="IPR017452">
    <property type="entry name" value="GPCR_Rhodpsn_7TM"/>
</dbReference>
<feature type="domain" description="G-protein coupled receptors family 1 profile" evidence="6">
    <location>
        <begin position="12"/>
        <end position="283"/>
    </location>
</feature>
<protein>
    <recommendedName>
        <fullName evidence="6">G-protein coupled receptors family 1 profile domain-containing protein</fullName>
    </recommendedName>
</protein>
<feature type="transmembrane region" description="Helical" evidence="5">
    <location>
        <begin position="6"/>
        <end position="25"/>
    </location>
</feature>
<evidence type="ECO:0000313" key="8">
    <source>
        <dbReference type="Proteomes" id="UP001497497"/>
    </source>
</evidence>
<dbReference type="InterPro" id="IPR052954">
    <property type="entry name" value="GPCR-Ligand_Int"/>
</dbReference>
<accession>A0AAV2HRC3</accession>
<evidence type="ECO:0000256" key="3">
    <source>
        <dbReference type="ARBA" id="ARBA00022989"/>
    </source>
</evidence>
<dbReference type="InterPro" id="IPR000276">
    <property type="entry name" value="GPCR_Rhodpsn"/>
</dbReference>
<dbReference type="PROSITE" id="PS50262">
    <property type="entry name" value="G_PROTEIN_RECEP_F1_2"/>
    <property type="match status" value="1"/>
</dbReference>
<evidence type="ECO:0000313" key="7">
    <source>
        <dbReference type="EMBL" id="CAL1535394.1"/>
    </source>
</evidence>
<proteinExistence type="predicted"/>
<dbReference type="Pfam" id="PF00001">
    <property type="entry name" value="7tm_1"/>
    <property type="match status" value="1"/>
</dbReference>
<dbReference type="PANTHER" id="PTHR46641:SF2">
    <property type="entry name" value="FMRFAMIDE RECEPTOR"/>
    <property type="match status" value="1"/>
</dbReference>
<reference evidence="7 8" key="1">
    <citation type="submission" date="2024-04" db="EMBL/GenBank/DDBJ databases">
        <authorList>
            <consortium name="Genoscope - CEA"/>
            <person name="William W."/>
        </authorList>
    </citation>
    <scope>NUCLEOTIDE SEQUENCE [LARGE SCALE GENOMIC DNA]</scope>
</reference>
<evidence type="ECO:0000256" key="2">
    <source>
        <dbReference type="ARBA" id="ARBA00022692"/>
    </source>
</evidence>
<comment type="caution">
    <text evidence="7">The sequence shown here is derived from an EMBL/GenBank/DDBJ whole genome shotgun (WGS) entry which is preliminary data.</text>
</comment>
<sequence length="307" mass="34833">MIFVAFLLGTFGNAINIIVFIKLGFSDTVNISLFALSISDLACLWSLAWLIVCYYPPFFYADLPFVPYEIENVTAGWPRICFVRMTALITSYIALERCVCIVLPLKVKTLLTPRRVVFILVTICALMIISIVPIFPVTPFVWKLLPSTNRTVLGTIFAPNRDDVSNTMYIFSNAYSYAAFISISCFTAILVGQLRTKSKWRNIAASVNNSGSVSKRDQKVVKMVVVISAVFIVCFFPETVIYIGTVINQDFRVAGRYRNFFFIVNSSMYFLEVTNSNANVIIYMRMSSKFRRAFNAIISFKKKEKSF</sequence>
<organism evidence="7 8">
    <name type="scientific">Lymnaea stagnalis</name>
    <name type="common">Great pond snail</name>
    <name type="synonym">Helix stagnalis</name>
    <dbReference type="NCBI Taxonomy" id="6523"/>
    <lineage>
        <taxon>Eukaryota</taxon>
        <taxon>Metazoa</taxon>
        <taxon>Spiralia</taxon>
        <taxon>Lophotrochozoa</taxon>
        <taxon>Mollusca</taxon>
        <taxon>Gastropoda</taxon>
        <taxon>Heterobranchia</taxon>
        <taxon>Euthyneura</taxon>
        <taxon>Panpulmonata</taxon>
        <taxon>Hygrophila</taxon>
        <taxon>Lymnaeoidea</taxon>
        <taxon>Lymnaeidae</taxon>
        <taxon>Lymnaea</taxon>
    </lineage>
</organism>
<dbReference type="AlphaFoldDB" id="A0AAV2HRC3"/>
<evidence type="ECO:0000256" key="4">
    <source>
        <dbReference type="ARBA" id="ARBA00023136"/>
    </source>
</evidence>
<comment type="subcellular location">
    <subcellularLocation>
        <location evidence="1">Membrane</location>
    </subcellularLocation>
</comment>
<dbReference type="PANTHER" id="PTHR46641">
    <property type="entry name" value="FMRFAMIDE RECEPTOR-RELATED"/>
    <property type="match status" value="1"/>
</dbReference>
<evidence type="ECO:0000256" key="5">
    <source>
        <dbReference type="SAM" id="Phobius"/>
    </source>
</evidence>
<dbReference type="GO" id="GO:0016020">
    <property type="term" value="C:membrane"/>
    <property type="evidence" value="ECO:0007669"/>
    <property type="project" value="UniProtKB-SubCell"/>
</dbReference>
<keyword evidence="4 5" id="KW-0472">Membrane</keyword>
<keyword evidence="2 5" id="KW-0812">Transmembrane</keyword>
<name>A0AAV2HRC3_LYMST</name>
<evidence type="ECO:0000256" key="1">
    <source>
        <dbReference type="ARBA" id="ARBA00004370"/>
    </source>
</evidence>
<dbReference type="EMBL" id="CAXITT010000200">
    <property type="protein sequence ID" value="CAL1535394.1"/>
    <property type="molecule type" value="Genomic_DNA"/>
</dbReference>
<feature type="transmembrane region" description="Helical" evidence="5">
    <location>
        <begin position="116"/>
        <end position="135"/>
    </location>
</feature>
<dbReference type="SUPFAM" id="SSF81321">
    <property type="entry name" value="Family A G protein-coupled receptor-like"/>
    <property type="match status" value="1"/>
</dbReference>
<feature type="transmembrane region" description="Helical" evidence="5">
    <location>
        <begin position="259"/>
        <end position="282"/>
    </location>
</feature>
<feature type="transmembrane region" description="Helical" evidence="5">
    <location>
        <begin position="224"/>
        <end position="247"/>
    </location>
</feature>
<feature type="transmembrane region" description="Helical" evidence="5">
    <location>
        <begin position="174"/>
        <end position="192"/>
    </location>
</feature>
<keyword evidence="8" id="KW-1185">Reference proteome</keyword>
<gene>
    <name evidence="7" type="ORF">GSLYS_00009354001</name>
</gene>
<dbReference type="PRINTS" id="PR00237">
    <property type="entry name" value="GPCRRHODOPSN"/>
</dbReference>
<feature type="transmembrane region" description="Helical" evidence="5">
    <location>
        <begin position="77"/>
        <end position="95"/>
    </location>
</feature>
<evidence type="ECO:0000259" key="6">
    <source>
        <dbReference type="PROSITE" id="PS50262"/>
    </source>
</evidence>
<dbReference type="GO" id="GO:0004930">
    <property type="term" value="F:G protein-coupled receptor activity"/>
    <property type="evidence" value="ECO:0007669"/>
    <property type="project" value="InterPro"/>
</dbReference>
<keyword evidence="3 5" id="KW-1133">Transmembrane helix</keyword>
<dbReference type="Gene3D" id="1.20.1070.10">
    <property type="entry name" value="Rhodopsin 7-helix transmembrane proteins"/>
    <property type="match status" value="1"/>
</dbReference>
<dbReference type="Proteomes" id="UP001497497">
    <property type="component" value="Unassembled WGS sequence"/>
</dbReference>
<feature type="transmembrane region" description="Helical" evidence="5">
    <location>
        <begin position="32"/>
        <end position="57"/>
    </location>
</feature>